<accession>A0A1W5LAT6</accession>
<reference evidence="2" key="1">
    <citation type="submission" date="2015-11" db="EMBL/GenBank/DDBJ databases">
        <title>Molecular identification and expression profiles of candidate chemosensory genes in the tea geometrid, Ectropis obliqua Prout.</title>
        <authorList>
            <person name="Sun L."/>
            <person name="Mao T.-F."/>
            <person name="Yin K.-S."/>
            <person name="Zhang Y.-J."/>
            <person name="Xiao Q."/>
        </authorList>
    </citation>
    <scope>NUCLEOTIDE SEQUENCE</scope>
</reference>
<proteinExistence type="evidence at transcript level"/>
<keyword evidence="1" id="KW-0732">Signal</keyword>
<dbReference type="InterPro" id="IPR005055">
    <property type="entry name" value="A10/PebIII"/>
</dbReference>
<sequence length="123" mass="14159">MKFLVLSAVLVLAAFAAAEQYTDRYDDLNVDEIIANKKLMEAYMNCVLGKGKCTAEGKELKSHIQDGIQTACEKCTDKQRQKARKVVNHLKDNEKDYWEQLKAKFDPEDKYKETYEAFLAKND</sequence>
<dbReference type="Gene3D" id="1.10.2080.10">
    <property type="entry name" value="Insect odorant-binding protein A10/Ejaculatory bulb-specific protein 3"/>
    <property type="match status" value="1"/>
</dbReference>
<evidence type="ECO:0000256" key="1">
    <source>
        <dbReference type="SAM" id="SignalP"/>
    </source>
</evidence>
<dbReference type="Pfam" id="PF03392">
    <property type="entry name" value="OS-D"/>
    <property type="match status" value="1"/>
</dbReference>
<organism evidence="2">
    <name type="scientific">Ectropis obliqua</name>
    <name type="common">Tea geometrid moth</name>
    <dbReference type="NCBI Taxonomy" id="248899"/>
    <lineage>
        <taxon>Eukaryota</taxon>
        <taxon>Metazoa</taxon>
        <taxon>Ecdysozoa</taxon>
        <taxon>Arthropoda</taxon>
        <taxon>Hexapoda</taxon>
        <taxon>Insecta</taxon>
        <taxon>Pterygota</taxon>
        <taxon>Neoptera</taxon>
        <taxon>Endopterygota</taxon>
        <taxon>Lepidoptera</taxon>
        <taxon>Glossata</taxon>
        <taxon>Ditrysia</taxon>
        <taxon>Geometroidea</taxon>
        <taxon>Geometridae</taxon>
        <taxon>Ennominae</taxon>
        <taxon>Ectropis</taxon>
    </lineage>
</organism>
<evidence type="ECO:0000313" key="2">
    <source>
        <dbReference type="EMBL" id="ANA75031.1"/>
    </source>
</evidence>
<dbReference type="EMBL" id="KT991365">
    <property type="protein sequence ID" value="ANA75031.1"/>
    <property type="molecule type" value="mRNA"/>
</dbReference>
<gene>
    <name evidence="2" type="primary">CSP13</name>
</gene>
<feature type="signal peptide" evidence="1">
    <location>
        <begin position="1"/>
        <end position="18"/>
    </location>
</feature>
<dbReference type="InterPro" id="IPR036682">
    <property type="entry name" value="OS_D_A10/PebIII_sf"/>
</dbReference>
<name>A0A1W5LAT6_ECTOB</name>
<dbReference type="PANTHER" id="PTHR11257:SF12">
    <property type="entry name" value="EJACULATORY BULB-SPECIFIC PROTEIN 3-RELATED"/>
    <property type="match status" value="1"/>
</dbReference>
<protein>
    <submittedName>
        <fullName evidence="2">Putative chemosensory protein 13</fullName>
    </submittedName>
</protein>
<dbReference type="AlphaFoldDB" id="A0A1W5LAT6"/>
<feature type="chain" id="PRO_5012958450" evidence="1">
    <location>
        <begin position="19"/>
        <end position="123"/>
    </location>
</feature>
<dbReference type="PANTHER" id="PTHR11257">
    <property type="entry name" value="CHEMOSENSORY PROTEIN-RELATED"/>
    <property type="match status" value="1"/>
</dbReference>
<dbReference type="SUPFAM" id="SSF100910">
    <property type="entry name" value="Chemosensory protein Csp2"/>
    <property type="match status" value="1"/>
</dbReference>